<sequence>MSAQPSPLTPWARSSLGVMCFLFAATFMVRICAYRLPPNGGVAVAQETSSSTADSSGNLVSPSGAVERLKVLFKACSPPASIIFIRTGPYELNPSLIGMPQETDRVFYFYGGWSFDERFISIKLMLLHFAHRAYDRLTIKSIDTINSNAIKLIVPKSCNMPPNWNLSLEDVFEIMPMTISTYEQILFID</sequence>
<dbReference type="RefSeq" id="WP_238291791.1">
    <property type="nucleotide sequence ID" value="NZ_BPQS01000046.1"/>
</dbReference>
<accession>A0ABT8APV1</accession>
<feature type="transmembrane region" description="Helical" evidence="1">
    <location>
        <begin position="12"/>
        <end position="33"/>
    </location>
</feature>
<reference evidence="3" key="1">
    <citation type="journal article" date="2019" name="Int. J. Syst. Evol. Microbiol.">
        <title>The Global Catalogue of Microorganisms (GCM) 10K type strain sequencing project: providing services to taxonomists for standard genome sequencing and annotation.</title>
        <authorList>
            <consortium name="The Broad Institute Genomics Platform"/>
            <consortium name="The Broad Institute Genome Sequencing Center for Infectious Disease"/>
            <person name="Wu L."/>
            <person name="Ma J."/>
        </authorList>
    </citation>
    <scope>NUCLEOTIDE SEQUENCE [LARGE SCALE GENOMIC DNA]</scope>
    <source>
        <strain evidence="3">CECT 7806</strain>
    </source>
</reference>
<gene>
    <name evidence="2" type="ORF">QWZ18_14265</name>
</gene>
<dbReference type="EMBL" id="JAUFPT010000046">
    <property type="protein sequence ID" value="MDN3571785.1"/>
    <property type="molecule type" value="Genomic_DNA"/>
</dbReference>
<protein>
    <submittedName>
        <fullName evidence="2">Uncharacterized protein</fullName>
    </submittedName>
</protein>
<name>A0ABT8APV1_9HYPH</name>
<keyword evidence="1" id="KW-1133">Transmembrane helix</keyword>
<keyword evidence="3" id="KW-1185">Reference proteome</keyword>
<evidence type="ECO:0000313" key="2">
    <source>
        <dbReference type="EMBL" id="MDN3571785.1"/>
    </source>
</evidence>
<comment type="caution">
    <text evidence="2">The sequence shown here is derived from an EMBL/GenBank/DDBJ whole genome shotgun (WGS) entry which is preliminary data.</text>
</comment>
<organism evidence="2 3">
    <name type="scientific">Methylobacterium longum</name>
    <dbReference type="NCBI Taxonomy" id="767694"/>
    <lineage>
        <taxon>Bacteria</taxon>
        <taxon>Pseudomonadati</taxon>
        <taxon>Pseudomonadota</taxon>
        <taxon>Alphaproteobacteria</taxon>
        <taxon>Hyphomicrobiales</taxon>
        <taxon>Methylobacteriaceae</taxon>
        <taxon>Methylobacterium</taxon>
    </lineage>
</organism>
<proteinExistence type="predicted"/>
<evidence type="ECO:0000313" key="3">
    <source>
        <dbReference type="Proteomes" id="UP001244297"/>
    </source>
</evidence>
<keyword evidence="1" id="KW-0472">Membrane</keyword>
<keyword evidence="1" id="KW-0812">Transmembrane</keyword>
<dbReference type="Proteomes" id="UP001244297">
    <property type="component" value="Unassembled WGS sequence"/>
</dbReference>
<evidence type="ECO:0000256" key="1">
    <source>
        <dbReference type="SAM" id="Phobius"/>
    </source>
</evidence>